<accession>A0A5C6ARM9</accession>
<protein>
    <submittedName>
        <fullName evidence="6">Major Facilitator Superfamily protein</fullName>
    </submittedName>
</protein>
<dbReference type="EMBL" id="SJPN01000004">
    <property type="protein sequence ID" value="TWU02663.1"/>
    <property type="molecule type" value="Genomic_DNA"/>
</dbReference>
<feature type="transmembrane region" description="Helical" evidence="4">
    <location>
        <begin position="340"/>
        <end position="358"/>
    </location>
</feature>
<dbReference type="InterPro" id="IPR050327">
    <property type="entry name" value="Proton-linked_MCT"/>
</dbReference>
<feature type="domain" description="Major facilitator superfamily (MFS) profile" evidence="5">
    <location>
        <begin position="70"/>
        <end position="480"/>
    </location>
</feature>
<dbReference type="Proteomes" id="UP000320176">
    <property type="component" value="Unassembled WGS sequence"/>
</dbReference>
<feature type="transmembrane region" description="Helical" evidence="4">
    <location>
        <begin position="211"/>
        <end position="231"/>
    </location>
</feature>
<evidence type="ECO:0000256" key="4">
    <source>
        <dbReference type="SAM" id="Phobius"/>
    </source>
</evidence>
<comment type="caution">
    <text evidence="6">The sequence shown here is derived from an EMBL/GenBank/DDBJ whole genome shotgun (WGS) entry which is preliminary data.</text>
</comment>
<feature type="transmembrane region" description="Helical" evidence="4">
    <location>
        <begin position="64"/>
        <end position="82"/>
    </location>
</feature>
<proteinExistence type="predicted"/>
<sequence length="483" mass="52574">MDLAKDPTATTTLEIRYRIFNKIHYPGDKSPRTTSRMNPDSEPQQVIRPPRFAHFPFDPARVPFFYGTAVLVCGTLGVLASAPGQTVGVSVFTDFLIQAHQLSRSWISFAYLTGTIASALLITRAGRWYDRFGGRWVATASAAMLALVLIAMSFSVSIAGFVAAGLPDRFRDGTAFVVLTLGFFAMRFFGQGMLTLSSRNMVLEWFEQRRGMAMAFIGTSVAFGFSATPPFFEWLIRQGGWSWAWQAIAALVAGFALIAFCFGRSKPEEHGMLPDGPYAKADRKTHEETVSGRQFTLSEARRTYSFWIFTFSVVLSGLLLTAFSFHVVSIFADAGMSRSQAVAIFVPAAFVSVAVELFGSWLSDFVKLKYLAIVQVLGSLLLSLSLSSLGSQLSVVIVVLGMGMMQGMFGIISAVTWPRFYGRTHLGAISGFSTSIVVAGTAVGPYLFSVAHDQFGTYRPATILCAVLAVALLVASPKADRPK</sequence>
<dbReference type="PROSITE" id="PS50850">
    <property type="entry name" value="MFS"/>
    <property type="match status" value="1"/>
</dbReference>
<organism evidence="6 7">
    <name type="scientific">Stieleria varia</name>
    <dbReference type="NCBI Taxonomy" id="2528005"/>
    <lineage>
        <taxon>Bacteria</taxon>
        <taxon>Pseudomonadati</taxon>
        <taxon>Planctomycetota</taxon>
        <taxon>Planctomycetia</taxon>
        <taxon>Pirellulales</taxon>
        <taxon>Pirellulaceae</taxon>
        <taxon>Stieleria</taxon>
    </lineage>
</organism>
<feature type="transmembrane region" description="Helical" evidence="4">
    <location>
        <begin position="304"/>
        <end position="328"/>
    </location>
</feature>
<reference evidence="6 7" key="1">
    <citation type="submission" date="2019-02" db="EMBL/GenBank/DDBJ databases">
        <title>Deep-cultivation of Planctomycetes and their phenomic and genomic characterization uncovers novel biology.</title>
        <authorList>
            <person name="Wiegand S."/>
            <person name="Jogler M."/>
            <person name="Boedeker C."/>
            <person name="Pinto D."/>
            <person name="Vollmers J."/>
            <person name="Rivas-Marin E."/>
            <person name="Kohn T."/>
            <person name="Peeters S.H."/>
            <person name="Heuer A."/>
            <person name="Rast P."/>
            <person name="Oberbeckmann S."/>
            <person name="Bunk B."/>
            <person name="Jeske O."/>
            <person name="Meyerdierks A."/>
            <person name="Storesund J.E."/>
            <person name="Kallscheuer N."/>
            <person name="Luecker S."/>
            <person name="Lage O.M."/>
            <person name="Pohl T."/>
            <person name="Merkel B.J."/>
            <person name="Hornburger P."/>
            <person name="Mueller R.-W."/>
            <person name="Bruemmer F."/>
            <person name="Labrenz M."/>
            <person name="Spormann A.M."/>
            <person name="Op Den Camp H."/>
            <person name="Overmann J."/>
            <person name="Amann R."/>
            <person name="Jetten M.S.M."/>
            <person name="Mascher T."/>
            <person name="Medema M.H."/>
            <person name="Devos D.P."/>
            <person name="Kaster A.-K."/>
            <person name="Ovreas L."/>
            <person name="Rohde M."/>
            <person name="Galperin M.Y."/>
            <person name="Jogler C."/>
        </authorList>
    </citation>
    <scope>NUCLEOTIDE SEQUENCE [LARGE SCALE GENOMIC DNA]</scope>
    <source>
        <strain evidence="6 7">Pla52n</strain>
    </source>
</reference>
<dbReference type="PANTHER" id="PTHR11360:SF308">
    <property type="entry name" value="BLL3089 PROTEIN"/>
    <property type="match status" value="1"/>
</dbReference>
<dbReference type="AlphaFoldDB" id="A0A5C6ARM9"/>
<dbReference type="InterPro" id="IPR011701">
    <property type="entry name" value="MFS"/>
</dbReference>
<feature type="transmembrane region" description="Helical" evidence="4">
    <location>
        <begin position="173"/>
        <end position="190"/>
    </location>
</feature>
<feature type="transmembrane region" description="Helical" evidence="4">
    <location>
        <begin position="370"/>
        <end position="389"/>
    </location>
</feature>
<dbReference type="GO" id="GO:0022857">
    <property type="term" value="F:transmembrane transporter activity"/>
    <property type="evidence" value="ECO:0007669"/>
    <property type="project" value="InterPro"/>
</dbReference>
<dbReference type="Gene3D" id="1.20.1250.20">
    <property type="entry name" value="MFS general substrate transporter like domains"/>
    <property type="match status" value="2"/>
</dbReference>
<keyword evidence="2 4" id="KW-1133">Transmembrane helix</keyword>
<feature type="transmembrane region" description="Helical" evidence="4">
    <location>
        <begin position="429"/>
        <end position="451"/>
    </location>
</feature>
<feature type="transmembrane region" description="Helical" evidence="4">
    <location>
        <begin position="395"/>
        <end position="417"/>
    </location>
</feature>
<keyword evidence="1 4" id="KW-0812">Transmembrane</keyword>
<evidence type="ECO:0000256" key="3">
    <source>
        <dbReference type="ARBA" id="ARBA00023136"/>
    </source>
</evidence>
<evidence type="ECO:0000256" key="1">
    <source>
        <dbReference type="ARBA" id="ARBA00022692"/>
    </source>
</evidence>
<evidence type="ECO:0000259" key="5">
    <source>
        <dbReference type="PROSITE" id="PS50850"/>
    </source>
</evidence>
<evidence type="ECO:0000256" key="2">
    <source>
        <dbReference type="ARBA" id="ARBA00022989"/>
    </source>
</evidence>
<feature type="transmembrane region" description="Helical" evidence="4">
    <location>
        <begin position="143"/>
        <end position="167"/>
    </location>
</feature>
<name>A0A5C6ARM9_9BACT</name>
<dbReference type="SUPFAM" id="SSF103473">
    <property type="entry name" value="MFS general substrate transporter"/>
    <property type="match status" value="1"/>
</dbReference>
<feature type="transmembrane region" description="Helical" evidence="4">
    <location>
        <begin position="243"/>
        <end position="263"/>
    </location>
</feature>
<dbReference type="InterPro" id="IPR036259">
    <property type="entry name" value="MFS_trans_sf"/>
</dbReference>
<evidence type="ECO:0000313" key="6">
    <source>
        <dbReference type="EMBL" id="TWU02663.1"/>
    </source>
</evidence>
<keyword evidence="7" id="KW-1185">Reference proteome</keyword>
<keyword evidence="3 4" id="KW-0472">Membrane</keyword>
<feature type="transmembrane region" description="Helical" evidence="4">
    <location>
        <begin position="102"/>
        <end position="122"/>
    </location>
</feature>
<evidence type="ECO:0000313" key="7">
    <source>
        <dbReference type="Proteomes" id="UP000320176"/>
    </source>
</evidence>
<dbReference type="InterPro" id="IPR020846">
    <property type="entry name" value="MFS_dom"/>
</dbReference>
<dbReference type="Pfam" id="PF07690">
    <property type="entry name" value="MFS_1"/>
    <property type="match status" value="1"/>
</dbReference>
<feature type="transmembrane region" description="Helical" evidence="4">
    <location>
        <begin position="457"/>
        <end position="475"/>
    </location>
</feature>
<gene>
    <name evidence="6" type="ORF">Pla52n_37200</name>
</gene>
<dbReference type="PANTHER" id="PTHR11360">
    <property type="entry name" value="MONOCARBOXYLATE TRANSPORTER"/>
    <property type="match status" value="1"/>
</dbReference>